<comment type="caution">
    <text evidence="1">The sequence shown here is derived from an EMBL/GenBank/DDBJ whole genome shotgun (WGS) entry which is preliminary data.</text>
</comment>
<protein>
    <submittedName>
        <fullName evidence="1">Uncharacterized protein</fullName>
    </submittedName>
</protein>
<dbReference type="EMBL" id="JYDI01003789">
    <property type="protein sequence ID" value="KRY11485.1"/>
    <property type="molecule type" value="Genomic_DNA"/>
</dbReference>
<evidence type="ECO:0000313" key="1">
    <source>
        <dbReference type="EMBL" id="KRY11485.1"/>
    </source>
</evidence>
<sequence length="40" mass="4902">MSKNYTTFKAHLHMRDFIMMYWAKMKSNSDMLDINEMPNE</sequence>
<name>A0A0V0ZG75_TRIBR</name>
<dbReference type="AlphaFoldDB" id="A0A0V0ZG75"/>
<proteinExistence type="predicted"/>
<evidence type="ECO:0000313" key="2">
    <source>
        <dbReference type="Proteomes" id="UP000054653"/>
    </source>
</evidence>
<keyword evidence="2" id="KW-1185">Reference proteome</keyword>
<dbReference type="Proteomes" id="UP000054653">
    <property type="component" value="Unassembled WGS sequence"/>
</dbReference>
<accession>A0A0V0ZG75</accession>
<organism evidence="1 2">
    <name type="scientific">Trichinella britovi</name>
    <name type="common">Parasitic roundworm</name>
    <dbReference type="NCBI Taxonomy" id="45882"/>
    <lineage>
        <taxon>Eukaryota</taxon>
        <taxon>Metazoa</taxon>
        <taxon>Ecdysozoa</taxon>
        <taxon>Nematoda</taxon>
        <taxon>Enoplea</taxon>
        <taxon>Dorylaimia</taxon>
        <taxon>Trichinellida</taxon>
        <taxon>Trichinellidae</taxon>
        <taxon>Trichinella</taxon>
    </lineage>
</organism>
<reference evidence="1 2" key="1">
    <citation type="submission" date="2015-01" db="EMBL/GenBank/DDBJ databases">
        <title>Evolution of Trichinella species and genotypes.</title>
        <authorList>
            <person name="Korhonen P.K."/>
            <person name="Edoardo P."/>
            <person name="Giuseppe L.R."/>
            <person name="Gasser R.B."/>
        </authorList>
    </citation>
    <scope>NUCLEOTIDE SEQUENCE [LARGE SCALE GENOMIC DNA]</scope>
    <source>
        <strain evidence="1">ISS120</strain>
    </source>
</reference>
<gene>
    <name evidence="1" type="ORF">T03_10873</name>
</gene>